<sequence length="97" mass="10820">MPLYMAWGLHRGWDKLLQLPLPPLMAQVDSTQNPRRRESALESDALWVPSGFQDTDECGSGAKVVSKTPRTRSLAVSRTLRTLSQAVSREASERRLG</sequence>
<dbReference type="Proteomes" id="UP001066276">
    <property type="component" value="Chromosome 8"/>
</dbReference>
<evidence type="ECO:0000313" key="1">
    <source>
        <dbReference type="EMBL" id="KAJ1116839.1"/>
    </source>
</evidence>
<dbReference type="AlphaFoldDB" id="A0AAV7NQA1"/>
<name>A0AAV7NQA1_PLEWA</name>
<keyword evidence="2" id="KW-1185">Reference proteome</keyword>
<comment type="caution">
    <text evidence="1">The sequence shown here is derived from an EMBL/GenBank/DDBJ whole genome shotgun (WGS) entry which is preliminary data.</text>
</comment>
<reference evidence="1" key="1">
    <citation type="journal article" date="2022" name="bioRxiv">
        <title>Sequencing and chromosome-scale assembly of the giantPleurodeles waltlgenome.</title>
        <authorList>
            <person name="Brown T."/>
            <person name="Elewa A."/>
            <person name="Iarovenko S."/>
            <person name="Subramanian E."/>
            <person name="Araus A.J."/>
            <person name="Petzold A."/>
            <person name="Susuki M."/>
            <person name="Suzuki K.-i.T."/>
            <person name="Hayashi T."/>
            <person name="Toyoda A."/>
            <person name="Oliveira C."/>
            <person name="Osipova E."/>
            <person name="Leigh N.D."/>
            <person name="Simon A."/>
            <person name="Yun M.H."/>
        </authorList>
    </citation>
    <scope>NUCLEOTIDE SEQUENCE</scope>
    <source>
        <strain evidence="1">20211129_DDA</strain>
        <tissue evidence="1">Liver</tissue>
    </source>
</reference>
<evidence type="ECO:0000313" key="2">
    <source>
        <dbReference type="Proteomes" id="UP001066276"/>
    </source>
</evidence>
<organism evidence="1 2">
    <name type="scientific">Pleurodeles waltl</name>
    <name type="common">Iberian ribbed newt</name>
    <dbReference type="NCBI Taxonomy" id="8319"/>
    <lineage>
        <taxon>Eukaryota</taxon>
        <taxon>Metazoa</taxon>
        <taxon>Chordata</taxon>
        <taxon>Craniata</taxon>
        <taxon>Vertebrata</taxon>
        <taxon>Euteleostomi</taxon>
        <taxon>Amphibia</taxon>
        <taxon>Batrachia</taxon>
        <taxon>Caudata</taxon>
        <taxon>Salamandroidea</taxon>
        <taxon>Salamandridae</taxon>
        <taxon>Pleurodelinae</taxon>
        <taxon>Pleurodeles</taxon>
    </lineage>
</organism>
<gene>
    <name evidence="1" type="ORF">NDU88_005044</name>
</gene>
<proteinExistence type="predicted"/>
<dbReference type="EMBL" id="JANPWB010000012">
    <property type="protein sequence ID" value="KAJ1116839.1"/>
    <property type="molecule type" value="Genomic_DNA"/>
</dbReference>
<protein>
    <submittedName>
        <fullName evidence="1">Uncharacterized protein</fullName>
    </submittedName>
</protein>
<accession>A0AAV7NQA1</accession>